<evidence type="ECO:0000256" key="2">
    <source>
        <dbReference type="ARBA" id="ARBA00023125"/>
    </source>
</evidence>
<dbReference type="GO" id="GO:0043565">
    <property type="term" value="F:sequence-specific DNA binding"/>
    <property type="evidence" value="ECO:0007669"/>
    <property type="project" value="InterPro"/>
</dbReference>
<keyword evidence="4" id="KW-0472">Membrane</keyword>
<dbReference type="InterPro" id="IPR018060">
    <property type="entry name" value="HTH_AraC"/>
</dbReference>
<dbReference type="GO" id="GO:0003700">
    <property type="term" value="F:DNA-binding transcription factor activity"/>
    <property type="evidence" value="ECO:0007669"/>
    <property type="project" value="InterPro"/>
</dbReference>
<reference evidence="6 7" key="1">
    <citation type="submission" date="2009-11" db="EMBL/GenBank/DDBJ databases">
        <authorList>
            <person name="Weinstock G."/>
            <person name="Sodergren E."/>
            <person name="Clifton S."/>
            <person name="Fulton L."/>
            <person name="Fulton B."/>
            <person name="Courtney L."/>
            <person name="Fronick C."/>
            <person name="Harrison M."/>
            <person name="Strong C."/>
            <person name="Farmer C."/>
            <person name="Delahaunty K."/>
            <person name="Markovic C."/>
            <person name="Hall O."/>
            <person name="Minx P."/>
            <person name="Tomlinson C."/>
            <person name="Mitreva M."/>
            <person name="Nelson J."/>
            <person name="Hou S."/>
            <person name="Wollam A."/>
            <person name="Pepin K.H."/>
            <person name="Johnson M."/>
            <person name="Bhonagiri V."/>
            <person name="Nash W.E."/>
            <person name="Warren W."/>
            <person name="Chinwalla A."/>
            <person name="Mardis E.R."/>
            <person name="Wilson R.K."/>
        </authorList>
    </citation>
    <scope>NUCLEOTIDE SEQUENCE [LARGE SCALE GENOMIC DNA]</scope>
    <source>
        <strain evidence="6 7">F0302</strain>
    </source>
</reference>
<dbReference type="InterPro" id="IPR011110">
    <property type="entry name" value="Reg_prop"/>
</dbReference>
<keyword evidence="2" id="KW-0238">DNA-binding</keyword>
<name>D1QPW3_9BACT</name>
<dbReference type="STRING" id="649760.HMPREF0971_01008"/>
<dbReference type="PANTHER" id="PTHR43280:SF2">
    <property type="entry name" value="HTH-TYPE TRANSCRIPTIONAL REGULATOR EXSA"/>
    <property type="match status" value="1"/>
</dbReference>
<dbReference type="EMBL" id="ACUZ02000018">
    <property type="protein sequence ID" value="EFB32683.1"/>
    <property type="molecule type" value="Genomic_DNA"/>
</dbReference>
<feature type="domain" description="HTH araC/xylS-type" evidence="5">
    <location>
        <begin position="828"/>
        <end position="926"/>
    </location>
</feature>
<dbReference type="SUPFAM" id="SSF46689">
    <property type="entry name" value="Homeodomain-like"/>
    <property type="match status" value="1"/>
</dbReference>
<dbReference type="PROSITE" id="PS01124">
    <property type="entry name" value="HTH_ARAC_FAMILY_2"/>
    <property type="match status" value="1"/>
</dbReference>
<dbReference type="InterPro" id="IPR015943">
    <property type="entry name" value="WD40/YVTN_repeat-like_dom_sf"/>
</dbReference>
<dbReference type="PANTHER" id="PTHR43280">
    <property type="entry name" value="ARAC-FAMILY TRANSCRIPTIONAL REGULATOR"/>
    <property type="match status" value="1"/>
</dbReference>
<dbReference type="Pfam" id="PF12833">
    <property type="entry name" value="HTH_18"/>
    <property type="match status" value="1"/>
</dbReference>
<evidence type="ECO:0000313" key="7">
    <source>
        <dbReference type="Proteomes" id="UP000004079"/>
    </source>
</evidence>
<evidence type="ECO:0000259" key="5">
    <source>
        <dbReference type="PROSITE" id="PS01124"/>
    </source>
</evidence>
<gene>
    <name evidence="6" type="ORF">HMPREF0971_01008</name>
</gene>
<keyword evidence="1" id="KW-0805">Transcription regulation</keyword>
<dbReference type="AlphaFoldDB" id="D1QPW3"/>
<comment type="caution">
    <text evidence="6">The sequence shown here is derived from an EMBL/GenBank/DDBJ whole genome shotgun (WGS) entry which is preliminary data.</text>
</comment>
<feature type="transmembrane region" description="Helical" evidence="4">
    <location>
        <begin position="31"/>
        <end position="49"/>
    </location>
</feature>
<dbReference type="Pfam" id="PF07494">
    <property type="entry name" value="Reg_prop"/>
    <property type="match status" value="2"/>
</dbReference>
<dbReference type="HOGENOM" id="CLU_000445_28_6_10"/>
<evidence type="ECO:0000313" key="6">
    <source>
        <dbReference type="EMBL" id="EFB32683.1"/>
    </source>
</evidence>
<keyword evidence="4" id="KW-0812">Transmembrane</keyword>
<accession>D1QPW3</accession>
<dbReference type="Gene3D" id="1.10.10.60">
    <property type="entry name" value="Homeodomain-like"/>
    <property type="match status" value="1"/>
</dbReference>
<organism evidence="6 7">
    <name type="scientific">Segatella oris F0302</name>
    <dbReference type="NCBI Taxonomy" id="649760"/>
    <lineage>
        <taxon>Bacteria</taxon>
        <taxon>Pseudomonadati</taxon>
        <taxon>Bacteroidota</taxon>
        <taxon>Bacteroidia</taxon>
        <taxon>Bacteroidales</taxon>
        <taxon>Prevotellaceae</taxon>
        <taxon>Segatella</taxon>
    </lineage>
</organism>
<dbReference type="Proteomes" id="UP000004079">
    <property type="component" value="Unassembled WGS sequence"/>
</dbReference>
<dbReference type="InterPro" id="IPR018062">
    <property type="entry name" value="HTH_AraC-typ_CS"/>
</dbReference>
<dbReference type="InterPro" id="IPR013783">
    <property type="entry name" value="Ig-like_fold"/>
</dbReference>
<sequence>MCFISERQTNETYLFVILLYQSILIKGMNKIFRLFLLFIITVTGAPVSAQYNFRNIDIRVGLRNNYVRTIVKDSQGFVWLGTLNGLSRYDGFRIRNYDIVQKDGKINNNILRIAQDKHQTLWITTLDGQLFYYDKESDGICNDAANRLARLGIRSQGAVFVDADHNLWCASTGVLYYYVFDDHRLFSMPVKEKIISVSCRDGVAFALTNKGKVYRVNPRQNSIYFMGSYPLSSQIKDLNMFQDGKHNLWLYDKYVPGLFCLRETKPSLHTEVKKVNDENVMSVDEDQQGNLWIGTNSNGVIVRHEDGSSNRIVHNDISSYPLASNHISVVYIDNENIAWVGTSKLGASFAPVNHAGMTVFNTPYKEDIGFFSQDAHGKLWIGYDGYGLFCADTEAHFMKNNSPLTSDLVIGGRLAQDKSMYIGTYGGGILRMDERGTITPVWQKYSQLAYARRIIQDKEGNFWIGSTMNGLCEVSKKGVFRNYTFNNSVLRTNAVTDMVYSEKEDLLLISTGTGLYTLNTKKWLQVAPPEELKTASINALCIDPIGLRWVCMNDEVRIYDKHFKLLKVFGMQDDMNNVLAITYDHQGQVWLTTCDALFNVRVDRNRNKDYRFHFRKFIDADGLEHITFCKKAIYCTDKGDILAGGSGRYLRLTPAALEDRMTSRKLYFTELRVNGKTVPFDGYRLTTLNFEHNDDIELFVSTLDYVHAAPLKFAYKLEDKWITANDNSINLGQLPFGHYTLQVKVLDGNEDIVTTLQLDVKSPLWLSWWAICLYVFLCGLVGWLMSKLFMSYLKQLAKPSVPDSSAVTTRLMPDEMPLLPEDDNRLIVQATETVEAHLADAEFSVERFSEEMNLSRSALYKKLMNETGQSPLEFMRSIRLRHGLQLLRQGDMSVAEIAYKTGLSPKQFSKFFKEQYGCLPSQYKKNRT</sequence>
<dbReference type="Gene3D" id="2.130.10.10">
    <property type="entry name" value="YVTN repeat-like/Quinoprotein amine dehydrogenase"/>
    <property type="match status" value="2"/>
</dbReference>
<dbReference type="Gene3D" id="2.60.40.10">
    <property type="entry name" value="Immunoglobulins"/>
    <property type="match status" value="1"/>
</dbReference>
<feature type="transmembrane region" description="Helical" evidence="4">
    <location>
        <begin position="765"/>
        <end position="785"/>
    </location>
</feature>
<evidence type="ECO:0000256" key="1">
    <source>
        <dbReference type="ARBA" id="ARBA00023015"/>
    </source>
</evidence>
<proteinExistence type="predicted"/>
<evidence type="ECO:0000256" key="3">
    <source>
        <dbReference type="ARBA" id="ARBA00023163"/>
    </source>
</evidence>
<dbReference type="InterPro" id="IPR009057">
    <property type="entry name" value="Homeodomain-like_sf"/>
</dbReference>
<evidence type="ECO:0000256" key="4">
    <source>
        <dbReference type="SAM" id="Phobius"/>
    </source>
</evidence>
<dbReference type="PROSITE" id="PS00041">
    <property type="entry name" value="HTH_ARAC_FAMILY_1"/>
    <property type="match status" value="1"/>
</dbReference>
<keyword evidence="4" id="KW-1133">Transmembrane helix</keyword>
<dbReference type="SUPFAM" id="SSF63829">
    <property type="entry name" value="Calcium-dependent phosphotriesterase"/>
    <property type="match status" value="2"/>
</dbReference>
<dbReference type="SMART" id="SM00342">
    <property type="entry name" value="HTH_ARAC"/>
    <property type="match status" value="1"/>
</dbReference>
<protein>
    <submittedName>
        <fullName evidence="6">Transcriptional regulator, AraC family</fullName>
    </submittedName>
</protein>
<keyword evidence="3" id="KW-0804">Transcription</keyword>